<dbReference type="OrthoDB" id="28208at2759"/>
<proteinExistence type="inferred from homology"/>
<dbReference type="GO" id="GO:0006508">
    <property type="term" value="P:proteolysis"/>
    <property type="evidence" value="ECO:0007669"/>
    <property type="project" value="UniProtKB-KW"/>
</dbReference>
<comment type="similarity">
    <text evidence="1">Belongs to the peptidase A1 family.</text>
</comment>
<keyword evidence="7" id="KW-0812">Transmembrane</keyword>
<keyword evidence="2" id="KW-0645">Protease</keyword>
<keyword evidence="7" id="KW-0472">Membrane</keyword>
<evidence type="ECO:0000259" key="8">
    <source>
        <dbReference type="PROSITE" id="PS51767"/>
    </source>
</evidence>
<evidence type="ECO:0000256" key="1">
    <source>
        <dbReference type="ARBA" id="ARBA00007447"/>
    </source>
</evidence>
<dbReference type="InterPro" id="IPR001461">
    <property type="entry name" value="Aspartic_peptidase_A1"/>
</dbReference>
<dbReference type="EMBL" id="RRYP01008251">
    <property type="protein sequence ID" value="TNV79906.1"/>
    <property type="molecule type" value="Genomic_DNA"/>
</dbReference>
<dbReference type="Proteomes" id="UP000785679">
    <property type="component" value="Unassembled WGS sequence"/>
</dbReference>
<dbReference type="InterPro" id="IPR034164">
    <property type="entry name" value="Pepsin-like_dom"/>
</dbReference>
<dbReference type="SUPFAM" id="SSF50630">
    <property type="entry name" value="Acid proteases"/>
    <property type="match status" value="1"/>
</dbReference>
<dbReference type="Gene3D" id="2.40.70.10">
    <property type="entry name" value="Acid Proteases"/>
    <property type="match status" value="2"/>
</dbReference>
<organism evidence="9 10">
    <name type="scientific">Halteria grandinella</name>
    <dbReference type="NCBI Taxonomy" id="5974"/>
    <lineage>
        <taxon>Eukaryota</taxon>
        <taxon>Sar</taxon>
        <taxon>Alveolata</taxon>
        <taxon>Ciliophora</taxon>
        <taxon>Intramacronucleata</taxon>
        <taxon>Spirotrichea</taxon>
        <taxon>Stichotrichia</taxon>
        <taxon>Sporadotrichida</taxon>
        <taxon>Halteriidae</taxon>
        <taxon>Halteria</taxon>
    </lineage>
</organism>
<keyword evidence="3" id="KW-0064">Aspartyl protease</keyword>
<dbReference type="PRINTS" id="PR00792">
    <property type="entry name" value="PEPSIN"/>
</dbReference>
<evidence type="ECO:0000256" key="4">
    <source>
        <dbReference type="ARBA" id="ARBA00022801"/>
    </source>
</evidence>
<evidence type="ECO:0000256" key="5">
    <source>
        <dbReference type="PIRSR" id="PIRSR601461-2"/>
    </source>
</evidence>
<dbReference type="PANTHER" id="PTHR47966:SF51">
    <property type="entry name" value="BETA-SITE APP-CLEAVING ENZYME, ISOFORM A-RELATED"/>
    <property type="match status" value="1"/>
</dbReference>
<evidence type="ECO:0000256" key="6">
    <source>
        <dbReference type="SAM" id="MobiDB-lite"/>
    </source>
</evidence>
<reference evidence="9" key="1">
    <citation type="submission" date="2019-06" db="EMBL/GenBank/DDBJ databases">
        <authorList>
            <person name="Zheng W."/>
        </authorList>
    </citation>
    <scope>NUCLEOTIDE SEQUENCE</scope>
    <source>
        <strain evidence="9">QDHG01</strain>
    </source>
</reference>
<gene>
    <name evidence="9" type="ORF">FGO68_gene11124</name>
</gene>
<keyword evidence="5" id="KW-1015">Disulfide bond</keyword>
<feature type="disulfide bond" evidence="5">
    <location>
        <begin position="225"/>
        <end position="278"/>
    </location>
</feature>
<feature type="region of interest" description="Disordered" evidence="6">
    <location>
        <begin position="1"/>
        <end position="30"/>
    </location>
</feature>
<dbReference type="GO" id="GO:0004190">
    <property type="term" value="F:aspartic-type endopeptidase activity"/>
    <property type="evidence" value="ECO:0007669"/>
    <property type="project" value="UniProtKB-KW"/>
</dbReference>
<feature type="transmembrane region" description="Helical" evidence="7">
    <location>
        <begin position="339"/>
        <end position="361"/>
    </location>
</feature>
<feature type="domain" description="Peptidase A1" evidence="8">
    <location>
        <begin position="1"/>
        <end position="316"/>
    </location>
</feature>
<keyword evidence="7" id="KW-1133">Transmembrane helix</keyword>
<keyword evidence="10" id="KW-1185">Reference proteome</keyword>
<dbReference type="PROSITE" id="PS51767">
    <property type="entry name" value="PEPTIDASE_A1"/>
    <property type="match status" value="1"/>
</dbReference>
<dbReference type="Pfam" id="PF00026">
    <property type="entry name" value="Asp"/>
    <property type="match status" value="1"/>
</dbReference>
<dbReference type="InterPro" id="IPR033121">
    <property type="entry name" value="PEPTIDASE_A1"/>
</dbReference>
<evidence type="ECO:0000313" key="10">
    <source>
        <dbReference type="Proteomes" id="UP000785679"/>
    </source>
</evidence>
<evidence type="ECO:0000256" key="3">
    <source>
        <dbReference type="ARBA" id="ARBA00022750"/>
    </source>
</evidence>
<dbReference type="PANTHER" id="PTHR47966">
    <property type="entry name" value="BETA-SITE APP-CLEAVING ENZYME, ISOFORM A-RELATED"/>
    <property type="match status" value="1"/>
</dbReference>
<evidence type="ECO:0000313" key="9">
    <source>
        <dbReference type="EMBL" id="TNV79906.1"/>
    </source>
</evidence>
<dbReference type="InterPro" id="IPR021109">
    <property type="entry name" value="Peptidase_aspartic_dom_sf"/>
</dbReference>
<sequence length="378" mass="42537">MVTSVGCANDDGGCSQGAYDREKSSSEQENSFPITASVNIGGVPIQLAGENLTDALYFSDGTRQIDRDFPFMLINSASATFPYQGILGLSPNIDDGDILTFGVPIPLHLKNSGKIQTALVSLDMWQDTSKDSFITFGGYDTQRFRNKTDLNLNWFTVSTKTNRFAWTREVKNIYYGEKSFDDGFYNTGTFDSFEGGLHLPQVEWNKIFTEIQANLTAADKTYLQCNQTSMQCMFSGQCNAHIGDWKSIDLNFEKERSYIVTPQNYLIDFTDKSGKNWCNVALYGNLVNATEYILGDVFMQNMYVILDYENSRFAINGNYRVVTPTEDKPVRPEEQSSSVWIIIAIVLGVFVLVAAIGFVIVRMRNKRLQSNLSKYETL</sequence>
<comment type="caution">
    <text evidence="9">The sequence shown here is derived from an EMBL/GenBank/DDBJ whole genome shotgun (WGS) entry which is preliminary data.</text>
</comment>
<protein>
    <recommendedName>
        <fullName evidence="8">Peptidase A1 domain-containing protein</fullName>
    </recommendedName>
</protein>
<evidence type="ECO:0000256" key="2">
    <source>
        <dbReference type="ARBA" id="ARBA00022670"/>
    </source>
</evidence>
<keyword evidence="4" id="KW-0378">Hydrolase</keyword>
<name>A0A8J8NQW4_HALGN</name>
<dbReference type="CDD" id="cd05471">
    <property type="entry name" value="pepsin_like"/>
    <property type="match status" value="1"/>
</dbReference>
<accession>A0A8J8NQW4</accession>
<dbReference type="AlphaFoldDB" id="A0A8J8NQW4"/>
<evidence type="ECO:0000256" key="7">
    <source>
        <dbReference type="SAM" id="Phobius"/>
    </source>
</evidence>